<comment type="caution">
    <text evidence="9">The sequence shown here is derived from an EMBL/GenBank/DDBJ whole genome shotgun (WGS) entry which is preliminary data.</text>
</comment>
<feature type="coiled-coil region" evidence="8">
    <location>
        <begin position="214"/>
        <end position="265"/>
    </location>
</feature>
<evidence type="ECO:0000256" key="6">
    <source>
        <dbReference type="ARBA" id="ARBA00024898"/>
    </source>
</evidence>
<dbReference type="EMBL" id="CAMPGE010019671">
    <property type="protein sequence ID" value="CAI2377992.1"/>
    <property type="molecule type" value="Genomic_DNA"/>
</dbReference>
<evidence type="ECO:0000256" key="5">
    <source>
        <dbReference type="ARBA" id="ARBA00023054"/>
    </source>
</evidence>
<proteinExistence type="inferred from homology"/>
<sequence>MSGYTDDHSNLLKRYLKFFNLKKESAFKEVKLSLGDIREDSLDNAVFTKADVEGIFSKIEEEVVSTFRDELDRFYKMSGVFVQMLLHDAEKQDANINAEVSFMENYKALEEIKQFEEEKEALSLPSMVNKVSKMASKLPTLLDKDENKQLQFQNKQLMTENESLKKKIAFQEKKLIDSLKEKSTLSTSLKQTESESSSLKSELEGNIIMTASEKASLESKLTSYKSEITEYKKQLNTKISKLKQVEAMKKMLTDKNTEIKELREKLSAYE</sequence>
<evidence type="ECO:0000256" key="7">
    <source>
        <dbReference type="ARBA" id="ARBA00026004"/>
    </source>
</evidence>
<dbReference type="GO" id="GO:0005737">
    <property type="term" value="C:cytoplasm"/>
    <property type="evidence" value="ECO:0007669"/>
    <property type="project" value="UniProtKB-SubCell"/>
</dbReference>
<evidence type="ECO:0000256" key="2">
    <source>
        <dbReference type="ARBA" id="ARBA00008868"/>
    </source>
</evidence>
<keyword evidence="5 8" id="KW-0175">Coiled coil</keyword>
<accession>A0AAD2D2U9</accession>
<evidence type="ECO:0000256" key="4">
    <source>
        <dbReference type="ARBA" id="ARBA00022490"/>
    </source>
</evidence>
<name>A0AAD2D2U9_EUPCR</name>
<dbReference type="PANTHER" id="PTHR21635:SF0">
    <property type="entry name" value="LEUCINE ZIPPER TRANSCRIPTION FACTOR-LIKE PROTEIN 1"/>
    <property type="match status" value="1"/>
</dbReference>
<reference evidence="9" key="1">
    <citation type="submission" date="2023-07" db="EMBL/GenBank/DDBJ databases">
        <authorList>
            <consortium name="AG Swart"/>
            <person name="Singh M."/>
            <person name="Singh A."/>
            <person name="Seah K."/>
            <person name="Emmerich C."/>
        </authorList>
    </citation>
    <scope>NUCLEOTIDE SEQUENCE</scope>
    <source>
        <strain evidence="9">DP1</strain>
    </source>
</reference>
<protein>
    <recommendedName>
        <fullName evidence="3">Leucine zipper transcription factor-like protein 1</fullName>
    </recommendedName>
</protein>
<gene>
    <name evidence="9" type="ORF">ECRASSUSDP1_LOCUS19383</name>
</gene>
<comment type="function">
    <text evidence="6">Regulates ciliary localization of the BBSome complex. Together with the BBSome complex, controls SMO ciliary trafficking and contributes to the sonic hedgehog (SHH) pathway regulation. May play a role in neurite outgrowth. May have tumor suppressor function.</text>
</comment>
<feature type="coiled-coil region" evidence="8">
    <location>
        <begin position="147"/>
        <end position="181"/>
    </location>
</feature>
<comment type="subunit">
    <text evidence="7">Self-associates. Interacts with BBS9; the interaction mediates the association of LZTL1 with the BBsome complex and regulates BBSome ciliary trafficking.</text>
</comment>
<dbReference type="AlphaFoldDB" id="A0AAD2D2U9"/>
<dbReference type="Proteomes" id="UP001295684">
    <property type="component" value="Unassembled WGS sequence"/>
</dbReference>
<evidence type="ECO:0000256" key="8">
    <source>
        <dbReference type="SAM" id="Coils"/>
    </source>
</evidence>
<organism evidence="9 10">
    <name type="scientific">Euplotes crassus</name>
    <dbReference type="NCBI Taxonomy" id="5936"/>
    <lineage>
        <taxon>Eukaryota</taxon>
        <taxon>Sar</taxon>
        <taxon>Alveolata</taxon>
        <taxon>Ciliophora</taxon>
        <taxon>Intramacronucleata</taxon>
        <taxon>Spirotrichea</taxon>
        <taxon>Hypotrichia</taxon>
        <taxon>Euplotida</taxon>
        <taxon>Euplotidae</taxon>
        <taxon>Moneuplotes</taxon>
    </lineage>
</organism>
<dbReference type="Pfam" id="PF15294">
    <property type="entry name" value="Leu_zip"/>
    <property type="match status" value="1"/>
</dbReference>
<evidence type="ECO:0000313" key="9">
    <source>
        <dbReference type="EMBL" id="CAI2377992.1"/>
    </source>
</evidence>
<dbReference type="InterPro" id="IPR026157">
    <property type="entry name" value="LZTFL1"/>
</dbReference>
<comment type="similarity">
    <text evidence="2">Belongs to the LZTFL1 family.</text>
</comment>
<keyword evidence="4" id="KW-0963">Cytoplasm</keyword>
<dbReference type="GO" id="GO:1903565">
    <property type="term" value="P:negative regulation of protein localization to cilium"/>
    <property type="evidence" value="ECO:0007669"/>
    <property type="project" value="TreeGrafter"/>
</dbReference>
<comment type="subcellular location">
    <subcellularLocation>
        <location evidence="1">Cytoplasm</location>
    </subcellularLocation>
</comment>
<keyword evidence="10" id="KW-1185">Reference proteome</keyword>
<evidence type="ECO:0000256" key="1">
    <source>
        <dbReference type="ARBA" id="ARBA00004496"/>
    </source>
</evidence>
<evidence type="ECO:0000256" key="3">
    <source>
        <dbReference type="ARBA" id="ARBA00018920"/>
    </source>
</evidence>
<evidence type="ECO:0000313" key="10">
    <source>
        <dbReference type="Proteomes" id="UP001295684"/>
    </source>
</evidence>
<dbReference type="PANTHER" id="PTHR21635">
    <property type="entry name" value="LEUCINE ZIPPER TRANSCRIPTION FACTOR LIKE"/>
    <property type="match status" value="1"/>
</dbReference>